<feature type="domain" description="Large ribosomal subunit protein uL15/eL18" evidence="6">
    <location>
        <begin position="88"/>
        <end position="168"/>
    </location>
</feature>
<evidence type="ECO:0000313" key="8">
    <source>
        <dbReference type="Proteomes" id="UP001497525"/>
    </source>
</evidence>
<protein>
    <recommendedName>
        <fullName evidence="4">Large ribosomal subunit protein uL15m</fullName>
    </recommendedName>
    <alternativeName>
        <fullName evidence="5">39S ribosomal protein L15, mitochondrial</fullName>
    </alternativeName>
</protein>
<dbReference type="AlphaFoldDB" id="A0AAV2T2X9"/>
<dbReference type="InterPro" id="IPR005749">
    <property type="entry name" value="Ribosomal_uL15_bac-type"/>
</dbReference>
<evidence type="ECO:0000256" key="3">
    <source>
        <dbReference type="ARBA" id="ARBA00023274"/>
    </source>
</evidence>
<evidence type="ECO:0000256" key="2">
    <source>
        <dbReference type="ARBA" id="ARBA00022980"/>
    </source>
</evidence>
<comment type="caution">
    <text evidence="7">The sequence shown here is derived from an EMBL/GenBank/DDBJ whole genome shotgun (WGS) entry which is preliminary data.</text>
</comment>
<keyword evidence="3" id="KW-0687">Ribonucleoprotein</keyword>
<organism evidence="7 8">
    <name type="scientific">Calicophoron daubneyi</name>
    <name type="common">Rumen fluke</name>
    <name type="synonym">Paramphistomum daubneyi</name>
    <dbReference type="NCBI Taxonomy" id="300641"/>
    <lineage>
        <taxon>Eukaryota</taxon>
        <taxon>Metazoa</taxon>
        <taxon>Spiralia</taxon>
        <taxon>Lophotrochozoa</taxon>
        <taxon>Platyhelminthes</taxon>
        <taxon>Trematoda</taxon>
        <taxon>Digenea</taxon>
        <taxon>Plagiorchiida</taxon>
        <taxon>Pronocephalata</taxon>
        <taxon>Paramphistomoidea</taxon>
        <taxon>Paramphistomidae</taxon>
        <taxon>Calicophoron</taxon>
    </lineage>
</organism>
<sequence length="291" mass="33421">MTSVQKALQLIRYYPRVCMDNLRDLPRSLPPRYSGLKRKKLGLGHRGCSQFQAWPPLGTVGQKTPFYLSTPKEPYNADIMSRRQLARISLLELQRLIDLNRIDPNEPIDLTTFCNTKLYHLDVEHERHYGFHLTEEGADQFATAINIEVQYASELVIAAVERAGGVITTRFYDLFSVWAKSDPLVFFKQAIPIPKAKLPPHDAVPYYANPESRGYLADQSQVEECRIWLAQKYGYPVVNIKSMPDRVQSLMKMRKDKRQIFFGLTPGCLVSLADKAVLKPRMEEMNAYHQS</sequence>
<dbReference type="PANTHER" id="PTHR12934:SF11">
    <property type="entry name" value="LARGE RIBOSOMAL SUBUNIT PROTEIN UL15M"/>
    <property type="match status" value="1"/>
</dbReference>
<name>A0AAV2T2X9_CALDB</name>
<keyword evidence="2" id="KW-0689">Ribosomal protein</keyword>
<dbReference type="GO" id="GO:0006412">
    <property type="term" value="P:translation"/>
    <property type="evidence" value="ECO:0007669"/>
    <property type="project" value="InterPro"/>
</dbReference>
<dbReference type="EMBL" id="CAXLJL010000002">
    <property type="protein sequence ID" value="CAL5129658.1"/>
    <property type="molecule type" value="Genomic_DNA"/>
</dbReference>
<evidence type="ECO:0000313" key="7">
    <source>
        <dbReference type="EMBL" id="CAL5129658.1"/>
    </source>
</evidence>
<evidence type="ECO:0000256" key="5">
    <source>
        <dbReference type="ARBA" id="ARBA00035423"/>
    </source>
</evidence>
<dbReference type="GO" id="GO:0005762">
    <property type="term" value="C:mitochondrial large ribosomal subunit"/>
    <property type="evidence" value="ECO:0007669"/>
    <property type="project" value="TreeGrafter"/>
</dbReference>
<dbReference type="InterPro" id="IPR036227">
    <property type="entry name" value="Ribosomal_uL15/eL18_sf"/>
</dbReference>
<evidence type="ECO:0000256" key="1">
    <source>
        <dbReference type="ARBA" id="ARBA00007320"/>
    </source>
</evidence>
<evidence type="ECO:0000256" key="4">
    <source>
        <dbReference type="ARBA" id="ARBA00035299"/>
    </source>
</evidence>
<dbReference type="SUPFAM" id="SSF52080">
    <property type="entry name" value="Ribosomal proteins L15p and L18e"/>
    <property type="match status" value="1"/>
</dbReference>
<comment type="similarity">
    <text evidence="1">Belongs to the universal ribosomal protein uL15 family.</text>
</comment>
<dbReference type="PANTHER" id="PTHR12934">
    <property type="entry name" value="50S RIBOSOMAL PROTEIN L15"/>
    <property type="match status" value="1"/>
</dbReference>
<gene>
    <name evidence="7" type="ORF">CDAUBV1_LOCUS679</name>
</gene>
<evidence type="ECO:0000259" key="6">
    <source>
        <dbReference type="Pfam" id="PF00828"/>
    </source>
</evidence>
<accession>A0AAV2T2X9</accession>
<dbReference type="InterPro" id="IPR021131">
    <property type="entry name" value="Ribosomal_uL15/eL18"/>
</dbReference>
<dbReference type="Proteomes" id="UP001497525">
    <property type="component" value="Unassembled WGS sequence"/>
</dbReference>
<dbReference type="GO" id="GO:0003735">
    <property type="term" value="F:structural constituent of ribosome"/>
    <property type="evidence" value="ECO:0007669"/>
    <property type="project" value="InterPro"/>
</dbReference>
<reference evidence="7" key="1">
    <citation type="submission" date="2024-06" db="EMBL/GenBank/DDBJ databases">
        <authorList>
            <person name="Liu X."/>
            <person name="Lenzi L."/>
            <person name="Haldenby T S."/>
            <person name="Uol C."/>
        </authorList>
    </citation>
    <scope>NUCLEOTIDE SEQUENCE</scope>
</reference>
<dbReference type="Pfam" id="PF00828">
    <property type="entry name" value="Ribosomal_L27A"/>
    <property type="match status" value="1"/>
</dbReference>
<proteinExistence type="inferred from homology"/>